<organism evidence="1 2">
    <name type="scientific">Nitrosomonas communis</name>
    <dbReference type="NCBI Taxonomy" id="44574"/>
    <lineage>
        <taxon>Bacteria</taxon>
        <taxon>Pseudomonadati</taxon>
        <taxon>Pseudomonadota</taxon>
        <taxon>Betaproteobacteria</taxon>
        <taxon>Nitrosomonadales</taxon>
        <taxon>Nitrosomonadaceae</taxon>
        <taxon>Nitrosomonas</taxon>
    </lineage>
</organism>
<protein>
    <submittedName>
        <fullName evidence="1">Uncharacterized protein</fullName>
    </submittedName>
</protein>
<gene>
    <name evidence="1" type="ORF">SAMN05421882_100386</name>
</gene>
<dbReference type="AlphaFoldDB" id="A0A1H2QZR3"/>
<evidence type="ECO:0000313" key="2">
    <source>
        <dbReference type="Proteomes" id="UP000183454"/>
    </source>
</evidence>
<accession>A0A1H2QZR3</accession>
<reference evidence="1 2" key="1">
    <citation type="submission" date="2016-10" db="EMBL/GenBank/DDBJ databases">
        <authorList>
            <person name="de Groot N.N."/>
        </authorList>
    </citation>
    <scope>NUCLEOTIDE SEQUENCE [LARGE SCALE GENOMIC DNA]</scope>
    <source>
        <strain evidence="1 2">Nm110</strain>
    </source>
</reference>
<proteinExistence type="predicted"/>
<sequence length="71" mass="8059">MMARVVSGKEVLEQAKELLVNASTIEELIQAHTEWQLRRMFQDEARFGRVSDTSRCGCPKPVRPLCQAIVT</sequence>
<dbReference type="EMBL" id="FNNH01000003">
    <property type="protein sequence ID" value="SDW12647.1"/>
    <property type="molecule type" value="Genomic_DNA"/>
</dbReference>
<evidence type="ECO:0000313" key="1">
    <source>
        <dbReference type="EMBL" id="SDW12647.1"/>
    </source>
</evidence>
<dbReference type="Proteomes" id="UP000183454">
    <property type="component" value="Unassembled WGS sequence"/>
</dbReference>
<name>A0A1H2QZR3_9PROT</name>